<evidence type="ECO:0000313" key="8">
    <source>
        <dbReference type="Proteomes" id="UP001237642"/>
    </source>
</evidence>
<dbReference type="PRINTS" id="PR00404">
    <property type="entry name" value="MADSDOMAIN"/>
</dbReference>
<dbReference type="SUPFAM" id="SSF55455">
    <property type="entry name" value="SRF-like"/>
    <property type="match status" value="1"/>
</dbReference>
<dbReference type="GO" id="GO:0005634">
    <property type="term" value="C:nucleus"/>
    <property type="evidence" value="ECO:0007669"/>
    <property type="project" value="UniProtKB-SubCell"/>
</dbReference>
<dbReference type="EMBL" id="JAUIZM010000009">
    <property type="protein sequence ID" value="KAK1365206.1"/>
    <property type="molecule type" value="Genomic_DNA"/>
</dbReference>
<reference evidence="7" key="1">
    <citation type="submission" date="2023-02" db="EMBL/GenBank/DDBJ databases">
        <title>Genome of toxic invasive species Heracleum sosnowskyi carries increased number of genes despite the absence of recent whole-genome duplications.</title>
        <authorList>
            <person name="Schelkunov M."/>
            <person name="Shtratnikova V."/>
            <person name="Makarenko M."/>
            <person name="Klepikova A."/>
            <person name="Omelchenko D."/>
            <person name="Novikova G."/>
            <person name="Obukhova E."/>
            <person name="Bogdanov V."/>
            <person name="Penin A."/>
            <person name="Logacheva M."/>
        </authorList>
    </citation>
    <scope>NUCLEOTIDE SEQUENCE</scope>
    <source>
        <strain evidence="7">Hsosn_3</strain>
        <tissue evidence="7">Leaf</tissue>
    </source>
</reference>
<evidence type="ECO:0000256" key="5">
    <source>
        <dbReference type="ARBA" id="ARBA00023242"/>
    </source>
</evidence>
<dbReference type="GO" id="GO:0000978">
    <property type="term" value="F:RNA polymerase II cis-regulatory region sequence-specific DNA binding"/>
    <property type="evidence" value="ECO:0007669"/>
    <property type="project" value="TreeGrafter"/>
</dbReference>
<name>A0AAD8M939_9APIA</name>
<evidence type="ECO:0000256" key="4">
    <source>
        <dbReference type="ARBA" id="ARBA00023163"/>
    </source>
</evidence>
<gene>
    <name evidence="7" type="ORF">POM88_040767</name>
</gene>
<dbReference type="GO" id="GO:0000981">
    <property type="term" value="F:DNA-binding transcription factor activity, RNA polymerase II-specific"/>
    <property type="evidence" value="ECO:0007669"/>
    <property type="project" value="TreeGrafter"/>
</dbReference>
<organism evidence="7 8">
    <name type="scientific">Heracleum sosnowskyi</name>
    <dbReference type="NCBI Taxonomy" id="360622"/>
    <lineage>
        <taxon>Eukaryota</taxon>
        <taxon>Viridiplantae</taxon>
        <taxon>Streptophyta</taxon>
        <taxon>Embryophyta</taxon>
        <taxon>Tracheophyta</taxon>
        <taxon>Spermatophyta</taxon>
        <taxon>Magnoliopsida</taxon>
        <taxon>eudicotyledons</taxon>
        <taxon>Gunneridae</taxon>
        <taxon>Pentapetalae</taxon>
        <taxon>asterids</taxon>
        <taxon>campanulids</taxon>
        <taxon>Apiales</taxon>
        <taxon>Apiaceae</taxon>
        <taxon>Apioideae</taxon>
        <taxon>apioid superclade</taxon>
        <taxon>Tordylieae</taxon>
        <taxon>Tordyliinae</taxon>
        <taxon>Heracleum</taxon>
    </lineage>
</organism>
<keyword evidence="3" id="KW-0238">DNA-binding</keyword>
<dbReference type="GO" id="GO:0046983">
    <property type="term" value="F:protein dimerization activity"/>
    <property type="evidence" value="ECO:0007669"/>
    <property type="project" value="InterPro"/>
</dbReference>
<proteinExistence type="predicted"/>
<keyword evidence="2" id="KW-0805">Transcription regulation</keyword>
<dbReference type="InterPro" id="IPR036879">
    <property type="entry name" value="TF_MADSbox_sf"/>
</dbReference>
<reference evidence="7" key="2">
    <citation type="submission" date="2023-05" db="EMBL/GenBank/DDBJ databases">
        <authorList>
            <person name="Schelkunov M.I."/>
        </authorList>
    </citation>
    <scope>NUCLEOTIDE SEQUENCE</scope>
    <source>
        <strain evidence="7">Hsosn_3</strain>
        <tissue evidence="7">Leaf</tissue>
    </source>
</reference>
<dbReference type="InterPro" id="IPR002100">
    <property type="entry name" value="TF_MADSbox"/>
</dbReference>
<comment type="subcellular location">
    <subcellularLocation>
        <location evidence="1">Nucleus</location>
    </subcellularLocation>
</comment>
<dbReference type="Proteomes" id="UP001237642">
    <property type="component" value="Unassembled WGS sequence"/>
</dbReference>
<evidence type="ECO:0000313" key="7">
    <source>
        <dbReference type="EMBL" id="KAK1365206.1"/>
    </source>
</evidence>
<evidence type="ECO:0000256" key="3">
    <source>
        <dbReference type="ARBA" id="ARBA00023125"/>
    </source>
</evidence>
<comment type="caution">
    <text evidence="7">The sequence shown here is derived from an EMBL/GenBank/DDBJ whole genome shotgun (WGS) entry which is preliminary data.</text>
</comment>
<feature type="domain" description="MADS-box" evidence="6">
    <location>
        <begin position="1"/>
        <end position="61"/>
    </location>
</feature>
<dbReference type="SMART" id="SM00432">
    <property type="entry name" value="MADS"/>
    <property type="match status" value="1"/>
</dbReference>
<evidence type="ECO:0000256" key="1">
    <source>
        <dbReference type="ARBA" id="ARBA00004123"/>
    </source>
</evidence>
<protein>
    <submittedName>
        <fullName evidence="7">MADS-box transcription factor 47-like</fullName>
    </submittedName>
</protein>
<evidence type="ECO:0000259" key="6">
    <source>
        <dbReference type="PROSITE" id="PS50066"/>
    </source>
</evidence>
<dbReference type="PROSITE" id="PS50066">
    <property type="entry name" value="MADS_BOX_2"/>
    <property type="match status" value="1"/>
</dbReference>
<sequence length="155" mass="17064">MARRSVEIKKIQDRSKRQVTFTKRRQGLFKKAGQLHSMCDADVAVIAFSLAGNAYAFGDPSVSSILDRYRQAGAASPEDIYPVAVNLTAAEKKVGEILEKAAETKGAGGRSVWDKEVEKLGFGEIEEMENAVEEMKKLIGLQKRRILSNESNCGE</sequence>
<keyword evidence="5" id="KW-0539">Nucleus</keyword>
<dbReference type="FunFam" id="3.40.1810.10:FF:000006">
    <property type="entry name" value="Agamous-like MADS-box protein AGL62"/>
    <property type="match status" value="1"/>
</dbReference>
<dbReference type="Pfam" id="PF00319">
    <property type="entry name" value="SRF-TF"/>
    <property type="match status" value="1"/>
</dbReference>
<evidence type="ECO:0000256" key="2">
    <source>
        <dbReference type="ARBA" id="ARBA00023015"/>
    </source>
</evidence>
<keyword evidence="4" id="KW-0804">Transcription</keyword>
<dbReference type="AlphaFoldDB" id="A0AAD8M939"/>
<accession>A0AAD8M939</accession>
<dbReference type="Gene3D" id="3.40.1810.10">
    <property type="entry name" value="Transcription factor, MADS-box"/>
    <property type="match status" value="1"/>
</dbReference>
<keyword evidence="8" id="KW-1185">Reference proteome</keyword>
<dbReference type="PANTHER" id="PTHR11945">
    <property type="entry name" value="MADS BOX PROTEIN"/>
    <property type="match status" value="1"/>
</dbReference>
<dbReference type="PANTHER" id="PTHR11945:SF779">
    <property type="entry name" value="AGAMOUS-LIKE MADS-BOX PROTEIN AGL61"/>
    <property type="match status" value="1"/>
</dbReference>